<accession>A9D324</accession>
<feature type="transmembrane region" description="Helical" evidence="1">
    <location>
        <begin position="20"/>
        <end position="37"/>
    </location>
</feature>
<dbReference type="AlphaFoldDB" id="A9D324"/>
<organism evidence="3 4">
    <name type="scientific">Shewanella benthica KT99</name>
    <dbReference type="NCBI Taxonomy" id="314608"/>
    <lineage>
        <taxon>Bacteria</taxon>
        <taxon>Pseudomonadati</taxon>
        <taxon>Pseudomonadota</taxon>
        <taxon>Gammaproteobacteria</taxon>
        <taxon>Alteromonadales</taxon>
        <taxon>Shewanellaceae</taxon>
        <taxon>Shewanella</taxon>
    </lineage>
</organism>
<dbReference type="STRING" id="314608.KT99_16099"/>
<evidence type="ECO:0000256" key="1">
    <source>
        <dbReference type="SAM" id="Phobius"/>
    </source>
</evidence>
<feature type="domain" description="Cytoskeleton protein RodZ-like C-terminal" evidence="2">
    <location>
        <begin position="150"/>
        <end position="220"/>
    </location>
</feature>
<keyword evidence="4" id="KW-1185">Reference proteome</keyword>
<dbReference type="RefSeq" id="WP_005497718.1">
    <property type="nucleotide sequence ID" value="NZ_ABIC01000008.1"/>
</dbReference>
<proteinExistence type="predicted"/>
<evidence type="ECO:0000313" key="4">
    <source>
        <dbReference type="Proteomes" id="UP000005839"/>
    </source>
</evidence>
<gene>
    <name evidence="3" type="ORF">KT99_16099</name>
</gene>
<keyword evidence="1" id="KW-0812">Transmembrane</keyword>
<dbReference type="Proteomes" id="UP000005839">
    <property type="component" value="Unassembled WGS sequence"/>
</dbReference>
<keyword evidence="1" id="KW-0472">Membrane</keyword>
<evidence type="ECO:0000259" key="2">
    <source>
        <dbReference type="Pfam" id="PF13464"/>
    </source>
</evidence>
<keyword evidence="1" id="KW-1133">Transmembrane helix</keyword>
<dbReference type="InterPro" id="IPR025194">
    <property type="entry name" value="RodZ-like_C"/>
</dbReference>
<protein>
    <recommendedName>
        <fullName evidence="2">Cytoskeleton protein RodZ-like C-terminal domain-containing protein</fullName>
    </recommendedName>
</protein>
<name>A9D324_9GAMM</name>
<sequence>MQSFSRKTTRQARDGRLTLVTYLIAFILLALLVLWWVQKSDTLSSIDFSQPTAEEIAASLNEPGSISSDYDAASNFDSGSSNANTGIESLTHDVASLAASGLESKESKSALVSAPNDESGSSMNETETKINTQALAKPSIQSIGQSTLALSLSADCWIKVTDAAGNILINDLKKAGSQLNVAGEAPFKLTLGAPQAVSIELNGEAVSLRDYPSGRVARLTLPSVG</sequence>
<dbReference type="InterPro" id="IPR050400">
    <property type="entry name" value="Bact_Cytoskel_RodZ"/>
</dbReference>
<reference evidence="3 4" key="1">
    <citation type="submission" date="2007-10" db="EMBL/GenBank/DDBJ databases">
        <authorList>
            <person name="Yayanos A."/>
            <person name="Ferriera S."/>
            <person name="Johnson J."/>
            <person name="Kravitz S."/>
            <person name="Halpern A."/>
            <person name="Remington K."/>
            <person name="Beeson K."/>
            <person name="Tran B."/>
            <person name="Rogers Y.-H."/>
            <person name="Friedman R."/>
            <person name="Venter J.C."/>
        </authorList>
    </citation>
    <scope>NUCLEOTIDE SEQUENCE [LARGE SCALE GENOMIC DNA]</scope>
    <source>
        <strain evidence="3 4">KT99</strain>
    </source>
</reference>
<dbReference type="Pfam" id="PF13464">
    <property type="entry name" value="RodZ_C"/>
    <property type="match status" value="1"/>
</dbReference>
<dbReference type="PANTHER" id="PTHR34475">
    <property type="match status" value="1"/>
</dbReference>
<evidence type="ECO:0000313" key="3">
    <source>
        <dbReference type="EMBL" id="EDQ01605.1"/>
    </source>
</evidence>
<dbReference type="PANTHER" id="PTHR34475:SF1">
    <property type="entry name" value="CYTOSKELETON PROTEIN RODZ"/>
    <property type="match status" value="1"/>
</dbReference>
<dbReference type="EMBL" id="ABIC01000008">
    <property type="protein sequence ID" value="EDQ01605.1"/>
    <property type="molecule type" value="Genomic_DNA"/>
</dbReference>
<comment type="caution">
    <text evidence="3">The sequence shown here is derived from an EMBL/GenBank/DDBJ whole genome shotgun (WGS) entry which is preliminary data.</text>
</comment>